<name>A0AAV5TB65_9BILA</name>
<evidence type="ECO:0000256" key="1">
    <source>
        <dbReference type="SAM" id="MobiDB-lite"/>
    </source>
</evidence>
<protein>
    <submittedName>
        <fullName evidence="2">Uncharacterized protein</fullName>
    </submittedName>
</protein>
<accession>A0AAV5TB65</accession>
<feature type="compositionally biased region" description="Low complexity" evidence="1">
    <location>
        <begin position="19"/>
        <end position="32"/>
    </location>
</feature>
<keyword evidence="3" id="KW-1185">Reference proteome</keyword>
<evidence type="ECO:0000313" key="3">
    <source>
        <dbReference type="Proteomes" id="UP001432027"/>
    </source>
</evidence>
<dbReference type="AlphaFoldDB" id="A0AAV5TB65"/>
<comment type="caution">
    <text evidence="2">The sequence shown here is derived from an EMBL/GenBank/DDBJ whole genome shotgun (WGS) entry which is preliminary data.</text>
</comment>
<sequence length="218" mass="25005">MGQEKSAVYGTSSVFSVSGLSSTTSRHSFTSRAMSTEKRRHGQRHGRTSITLDACSTCSRSFRRDWRRRTRWSRRKGTKCLSRMRGIATNCYPMDTSYASSRGSIASSSSLRTGVSPDSQLYFMTVAKQEIPKTFCSFCQWYTGDREGFYAHFASPFHLKCAADVLKGENALHLPHRTHQCPQKGRHRVELKEIKDRVVYLLIDCKYIFFLRLFVVTR</sequence>
<dbReference type="EMBL" id="BTSX01000004">
    <property type="protein sequence ID" value="GMS92795.1"/>
    <property type="molecule type" value="Genomic_DNA"/>
</dbReference>
<dbReference type="Proteomes" id="UP001432027">
    <property type="component" value="Unassembled WGS sequence"/>
</dbReference>
<gene>
    <name evidence="2" type="ORF">PENTCL1PPCAC_14970</name>
</gene>
<feature type="region of interest" description="Disordered" evidence="1">
    <location>
        <begin position="19"/>
        <end position="46"/>
    </location>
</feature>
<reference evidence="2" key="1">
    <citation type="submission" date="2023-10" db="EMBL/GenBank/DDBJ databases">
        <title>Genome assembly of Pristionchus species.</title>
        <authorList>
            <person name="Yoshida K."/>
            <person name="Sommer R.J."/>
        </authorList>
    </citation>
    <scope>NUCLEOTIDE SEQUENCE</scope>
    <source>
        <strain evidence="2">RS0144</strain>
    </source>
</reference>
<organism evidence="2 3">
    <name type="scientific">Pristionchus entomophagus</name>
    <dbReference type="NCBI Taxonomy" id="358040"/>
    <lineage>
        <taxon>Eukaryota</taxon>
        <taxon>Metazoa</taxon>
        <taxon>Ecdysozoa</taxon>
        <taxon>Nematoda</taxon>
        <taxon>Chromadorea</taxon>
        <taxon>Rhabditida</taxon>
        <taxon>Rhabditina</taxon>
        <taxon>Diplogasteromorpha</taxon>
        <taxon>Diplogasteroidea</taxon>
        <taxon>Neodiplogasteridae</taxon>
        <taxon>Pristionchus</taxon>
    </lineage>
</organism>
<proteinExistence type="predicted"/>
<evidence type="ECO:0000313" key="2">
    <source>
        <dbReference type="EMBL" id="GMS92795.1"/>
    </source>
</evidence>